<comment type="caution">
    <text evidence="7">The sequence shown here is derived from an EMBL/GenBank/DDBJ whole genome shotgun (WGS) entry which is preliminary data.</text>
</comment>
<feature type="chain" id="PRO_5043097176" description="S-protein homolog" evidence="6">
    <location>
        <begin position="26"/>
        <end position="154"/>
    </location>
</feature>
<dbReference type="Proteomes" id="UP001454036">
    <property type="component" value="Unassembled WGS sequence"/>
</dbReference>
<feature type="signal peptide" evidence="6">
    <location>
        <begin position="1"/>
        <end position="25"/>
    </location>
</feature>
<keyword evidence="3 6" id="KW-0713">Self-incompatibility</keyword>
<evidence type="ECO:0000256" key="2">
    <source>
        <dbReference type="ARBA" id="ARBA00005581"/>
    </source>
</evidence>
<dbReference type="GO" id="GO:0060320">
    <property type="term" value="P:rejection of self pollen"/>
    <property type="evidence" value="ECO:0007669"/>
    <property type="project" value="UniProtKB-KW"/>
</dbReference>
<accession>A0AAV3P7B9</accession>
<dbReference type="PANTHER" id="PTHR31232:SF8">
    <property type="entry name" value="S-PROTEIN HOMOLOG"/>
    <property type="match status" value="1"/>
</dbReference>
<organism evidence="7 8">
    <name type="scientific">Lithospermum erythrorhizon</name>
    <name type="common">Purple gromwell</name>
    <name type="synonym">Lithospermum officinale var. erythrorhizon</name>
    <dbReference type="NCBI Taxonomy" id="34254"/>
    <lineage>
        <taxon>Eukaryota</taxon>
        <taxon>Viridiplantae</taxon>
        <taxon>Streptophyta</taxon>
        <taxon>Embryophyta</taxon>
        <taxon>Tracheophyta</taxon>
        <taxon>Spermatophyta</taxon>
        <taxon>Magnoliopsida</taxon>
        <taxon>eudicotyledons</taxon>
        <taxon>Gunneridae</taxon>
        <taxon>Pentapetalae</taxon>
        <taxon>asterids</taxon>
        <taxon>lamiids</taxon>
        <taxon>Boraginales</taxon>
        <taxon>Boraginaceae</taxon>
        <taxon>Boraginoideae</taxon>
        <taxon>Lithospermeae</taxon>
        <taxon>Lithospermum</taxon>
    </lineage>
</organism>
<evidence type="ECO:0000256" key="4">
    <source>
        <dbReference type="ARBA" id="ARBA00022525"/>
    </source>
</evidence>
<evidence type="ECO:0000313" key="7">
    <source>
        <dbReference type="EMBL" id="GAA0147158.1"/>
    </source>
</evidence>
<name>A0AAV3P7B9_LITER</name>
<dbReference type="Pfam" id="PF05938">
    <property type="entry name" value="Self-incomp_S1"/>
    <property type="match status" value="1"/>
</dbReference>
<keyword evidence="5 6" id="KW-0732">Signal</keyword>
<sequence>MNHFHNFKIITIVLLLTVSSTSINATDFKEKSRPFPMKIWTFGQKYRVSIINGFVDSNTPLVAHCQSKDDDIGTHQLDNGQFFFWRFKVKLDGSTLFCCDLEWNNKKKHVVVFDALSKTLSCLDAENCYWLVSENGFYLSSDYFTWIFQFGWDD</sequence>
<evidence type="ECO:0000256" key="5">
    <source>
        <dbReference type="ARBA" id="ARBA00022729"/>
    </source>
</evidence>
<dbReference type="GO" id="GO:0005576">
    <property type="term" value="C:extracellular region"/>
    <property type="evidence" value="ECO:0007669"/>
    <property type="project" value="UniProtKB-SubCell"/>
</dbReference>
<comment type="similarity">
    <text evidence="2 6">Belongs to the plant self-incompatibility (S1) protein family.</text>
</comment>
<dbReference type="PANTHER" id="PTHR31232">
    <property type="match status" value="1"/>
</dbReference>
<gene>
    <name evidence="7" type="ORF">LIER_36465</name>
</gene>
<keyword evidence="8" id="KW-1185">Reference proteome</keyword>
<evidence type="ECO:0000313" key="8">
    <source>
        <dbReference type="Proteomes" id="UP001454036"/>
    </source>
</evidence>
<protein>
    <recommendedName>
        <fullName evidence="6">S-protein homolog</fullName>
    </recommendedName>
</protein>
<dbReference type="InterPro" id="IPR010264">
    <property type="entry name" value="Self-incomp_S1"/>
</dbReference>
<dbReference type="EMBL" id="BAABME010016716">
    <property type="protein sequence ID" value="GAA0147158.1"/>
    <property type="molecule type" value="Genomic_DNA"/>
</dbReference>
<evidence type="ECO:0000256" key="3">
    <source>
        <dbReference type="ARBA" id="ARBA00022471"/>
    </source>
</evidence>
<evidence type="ECO:0000256" key="6">
    <source>
        <dbReference type="RuleBase" id="RU367044"/>
    </source>
</evidence>
<proteinExistence type="inferred from homology"/>
<comment type="subcellular location">
    <subcellularLocation>
        <location evidence="1 6">Secreted</location>
    </subcellularLocation>
</comment>
<reference evidence="7 8" key="1">
    <citation type="submission" date="2024-01" db="EMBL/GenBank/DDBJ databases">
        <title>The complete chloroplast genome sequence of Lithospermum erythrorhizon: insights into the phylogenetic relationship among Boraginaceae species and the maternal lineages of purple gromwells.</title>
        <authorList>
            <person name="Okada T."/>
            <person name="Watanabe K."/>
        </authorList>
    </citation>
    <scope>NUCLEOTIDE SEQUENCE [LARGE SCALE GENOMIC DNA]</scope>
</reference>
<keyword evidence="4 6" id="KW-0964">Secreted</keyword>
<evidence type="ECO:0000256" key="1">
    <source>
        <dbReference type="ARBA" id="ARBA00004613"/>
    </source>
</evidence>
<dbReference type="AlphaFoldDB" id="A0AAV3P7B9"/>